<sequence length="71" mass="8413">MKGNTYCLYLCKKHIVELFLFLQFGDAVAEMLPSHAGTCNYCKNKDSLRVFVYEDHYRVNEWVKIHGLWKP</sequence>
<dbReference type="AlphaFoldDB" id="A0A0F9LIS6"/>
<proteinExistence type="predicted"/>
<name>A0A0F9LIS6_9ZZZZ</name>
<comment type="caution">
    <text evidence="1">The sequence shown here is derived from an EMBL/GenBank/DDBJ whole genome shotgun (WGS) entry which is preliminary data.</text>
</comment>
<gene>
    <name evidence="1" type="ORF">LCGC14_1503580</name>
</gene>
<organism evidence="1">
    <name type="scientific">marine sediment metagenome</name>
    <dbReference type="NCBI Taxonomy" id="412755"/>
    <lineage>
        <taxon>unclassified sequences</taxon>
        <taxon>metagenomes</taxon>
        <taxon>ecological metagenomes</taxon>
    </lineage>
</organism>
<protein>
    <submittedName>
        <fullName evidence="1">Uncharacterized protein</fullName>
    </submittedName>
</protein>
<reference evidence="1" key="1">
    <citation type="journal article" date="2015" name="Nature">
        <title>Complex archaea that bridge the gap between prokaryotes and eukaryotes.</title>
        <authorList>
            <person name="Spang A."/>
            <person name="Saw J.H."/>
            <person name="Jorgensen S.L."/>
            <person name="Zaremba-Niedzwiedzka K."/>
            <person name="Martijn J."/>
            <person name="Lind A.E."/>
            <person name="van Eijk R."/>
            <person name="Schleper C."/>
            <person name="Guy L."/>
            <person name="Ettema T.J."/>
        </authorList>
    </citation>
    <scope>NUCLEOTIDE SEQUENCE</scope>
</reference>
<dbReference type="EMBL" id="LAZR01010944">
    <property type="protein sequence ID" value="KKM64220.1"/>
    <property type="molecule type" value="Genomic_DNA"/>
</dbReference>
<accession>A0A0F9LIS6</accession>
<evidence type="ECO:0000313" key="1">
    <source>
        <dbReference type="EMBL" id="KKM64220.1"/>
    </source>
</evidence>